<dbReference type="EMBL" id="FOQY01000001">
    <property type="protein sequence ID" value="SFI09333.1"/>
    <property type="molecule type" value="Genomic_DNA"/>
</dbReference>
<name>A0A1I3FDM5_9ACTN</name>
<organism evidence="1 2">
    <name type="scientific">Streptosporangium canum</name>
    <dbReference type="NCBI Taxonomy" id="324952"/>
    <lineage>
        <taxon>Bacteria</taxon>
        <taxon>Bacillati</taxon>
        <taxon>Actinomycetota</taxon>
        <taxon>Actinomycetes</taxon>
        <taxon>Streptosporangiales</taxon>
        <taxon>Streptosporangiaceae</taxon>
        <taxon>Streptosporangium</taxon>
    </lineage>
</organism>
<dbReference type="AlphaFoldDB" id="A0A1I3FDM5"/>
<dbReference type="InterPro" id="IPR025591">
    <property type="entry name" value="RloB"/>
</dbReference>
<accession>A0A1I3FDM5</accession>
<reference evidence="2" key="1">
    <citation type="submission" date="2016-10" db="EMBL/GenBank/DDBJ databases">
        <authorList>
            <person name="Varghese N."/>
            <person name="Submissions S."/>
        </authorList>
    </citation>
    <scope>NUCLEOTIDE SEQUENCE [LARGE SCALE GENOMIC DNA]</scope>
    <source>
        <strain evidence="2">CGMCC 4.2126</strain>
    </source>
</reference>
<dbReference type="Pfam" id="PF13707">
    <property type="entry name" value="RloB"/>
    <property type="match status" value="1"/>
</dbReference>
<keyword evidence="2" id="KW-1185">Reference proteome</keyword>
<proteinExistence type="predicted"/>
<evidence type="ECO:0000313" key="1">
    <source>
        <dbReference type="EMBL" id="SFI09333.1"/>
    </source>
</evidence>
<sequence>MLYVACEGESTEPDYLDYLNDQFGGGDGQGRQPFRLQPVPRRGGRTPSGIVEAVRKAAGEDGAWALFDRDQWNDIPQAIKAAADSKVELAFSHPSFDLWLLLHFQAFGGAQSGSSKIVVEKLRQAKGANAFKDYGKGGARRASRGLGARP</sequence>
<gene>
    <name evidence="1" type="ORF">SAMN05216275_101109</name>
</gene>
<dbReference type="GeneID" id="96296004"/>
<evidence type="ECO:0000313" key="2">
    <source>
        <dbReference type="Proteomes" id="UP000199111"/>
    </source>
</evidence>
<protein>
    <submittedName>
        <fullName evidence="1">RloB-like protein</fullName>
    </submittedName>
</protein>
<dbReference type="Proteomes" id="UP000199111">
    <property type="component" value="Unassembled WGS sequence"/>
</dbReference>
<dbReference type="RefSeq" id="WP_177244901.1">
    <property type="nucleotide sequence ID" value="NZ_FOQY01000001.1"/>
</dbReference>